<dbReference type="InterPro" id="IPR014387">
    <property type="entry name" value="CDP_diag_ino_3_P_euk"/>
</dbReference>
<dbReference type="Proteomes" id="UP000193685">
    <property type="component" value="Unassembled WGS sequence"/>
</dbReference>
<evidence type="ECO:0000256" key="18">
    <source>
        <dbReference type="SAM" id="Phobius"/>
    </source>
</evidence>
<evidence type="ECO:0000256" key="5">
    <source>
        <dbReference type="ARBA" id="ARBA00013212"/>
    </source>
</evidence>
<keyword evidence="13 16" id="KW-0472">Membrane</keyword>
<evidence type="ECO:0000256" key="12">
    <source>
        <dbReference type="ARBA" id="ARBA00023098"/>
    </source>
</evidence>
<comment type="cofactor">
    <cofactor evidence="1">
        <name>Mn(2+)</name>
        <dbReference type="ChEBI" id="CHEBI:29035"/>
    </cofactor>
</comment>
<evidence type="ECO:0000256" key="17">
    <source>
        <dbReference type="RuleBase" id="RU003750"/>
    </source>
</evidence>
<keyword evidence="12 16" id="KW-0443">Lipid metabolism</keyword>
<evidence type="ECO:0000313" key="20">
    <source>
        <dbReference type="Proteomes" id="UP000193685"/>
    </source>
</evidence>
<evidence type="ECO:0000256" key="13">
    <source>
        <dbReference type="ARBA" id="ARBA00023136"/>
    </source>
</evidence>
<keyword evidence="6 16" id="KW-0444">Lipid biosynthesis</keyword>
<evidence type="ECO:0000256" key="15">
    <source>
        <dbReference type="ARBA" id="ARBA00023264"/>
    </source>
</evidence>
<sequence length="239" mass="27177">MPGHSIQSSVRSENVYLFIPNIIGFSRIILAFVSLYYMPFHPKYCTITYSISCLLDAFDGWAARKFHQSTKFGAVLDMVTDRCTTGCLLCFLSAAYPAYTFVFQLLVTLDLASHYIHMYSTLNQGVTSHKKIPADQAWILRLYYGNNVVLFLFCAFNELFFVALYLLHFPPRADSPPFFGRHWNIDFSWPMAIALVSAGPCFIKQWISLVQLINASNALVELDVEERAEARRLAGGKKQ</sequence>
<dbReference type="STRING" id="56484.A0A1Y2F496"/>
<evidence type="ECO:0000256" key="2">
    <source>
        <dbReference type="ARBA" id="ARBA00001946"/>
    </source>
</evidence>
<protein>
    <recommendedName>
        <fullName evidence="5 16">CDP-diacylglycerol--inositol 3-phosphatidyltransferase</fullName>
        <ecNumber evidence="5 16">2.7.8.11</ecNumber>
    </recommendedName>
</protein>
<evidence type="ECO:0000256" key="1">
    <source>
        <dbReference type="ARBA" id="ARBA00001936"/>
    </source>
</evidence>
<dbReference type="OMA" id="VTGVFFY"/>
<dbReference type="PIRSF" id="PIRSF000848">
    <property type="entry name" value="CDP_diag_ino_3_P"/>
    <property type="match status" value="1"/>
</dbReference>
<gene>
    <name evidence="19" type="ORF">BCR37DRAFT_122131</name>
</gene>
<dbReference type="GO" id="GO:0046872">
    <property type="term" value="F:metal ion binding"/>
    <property type="evidence" value="ECO:0007669"/>
    <property type="project" value="UniProtKB-KW"/>
</dbReference>
<proteinExistence type="inferred from homology"/>
<dbReference type="GeneID" id="63782598"/>
<keyword evidence="8 18" id="KW-0812">Transmembrane</keyword>
<dbReference type="InterPro" id="IPR000462">
    <property type="entry name" value="CDP-OH_P_trans"/>
</dbReference>
<comment type="similarity">
    <text evidence="4 16 17">Belongs to the CDP-alcohol phosphatidyltransferase class-I family.</text>
</comment>
<evidence type="ECO:0000313" key="19">
    <source>
        <dbReference type="EMBL" id="ORY77765.1"/>
    </source>
</evidence>
<feature type="transmembrane region" description="Helical" evidence="18">
    <location>
        <begin position="15"/>
        <end position="37"/>
    </location>
</feature>
<evidence type="ECO:0000256" key="9">
    <source>
        <dbReference type="ARBA" id="ARBA00022723"/>
    </source>
</evidence>
<keyword evidence="11 18" id="KW-1133">Transmembrane helix</keyword>
<dbReference type="PROSITE" id="PS00379">
    <property type="entry name" value="CDP_ALCOHOL_P_TRANSF"/>
    <property type="match status" value="1"/>
</dbReference>
<dbReference type="GO" id="GO:0006661">
    <property type="term" value="P:phosphatidylinositol biosynthetic process"/>
    <property type="evidence" value="ECO:0007669"/>
    <property type="project" value="TreeGrafter"/>
</dbReference>
<name>A0A1Y2F496_PROLT</name>
<comment type="catalytic activity">
    <reaction evidence="16">
        <text>a CDP-1,2-diacyl-sn-glycerol + myo-inositol = a 1,2-diacyl-sn-glycero-3-phospho-(1D-myo-inositol) + CMP + H(+)</text>
        <dbReference type="Rhea" id="RHEA:11580"/>
        <dbReference type="ChEBI" id="CHEBI:15378"/>
        <dbReference type="ChEBI" id="CHEBI:17268"/>
        <dbReference type="ChEBI" id="CHEBI:57880"/>
        <dbReference type="ChEBI" id="CHEBI:58332"/>
        <dbReference type="ChEBI" id="CHEBI:60377"/>
        <dbReference type="EC" id="2.7.8.11"/>
    </reaction>
</comment>
<dbReference type="FunFam" id="1.20.120.1760:FF:000011">
    <property type="entry name" value="Cdp-diacylglycerol-inositol 3-phosphatidyltransferase pis"/>
    <property type="match status" value="1"/>
</dbReference>
<evidence type="ECO:0000256" key="10">
    <source>
        <dbReference type="ARBA" id="ARBA00022842"/>
    </source>
</evidence>
<dbReference type="OrthoDB" id="10251079at2759"/>
<evidence type="ECO:0000256" key="14">
    <source>
        <dbReference type="ARBA" id="ARBA00023209"/>
    </source>
</evidence>
<reference evidence="19 20" key="1">
    <citation type="submission" date="2016-07" db="EMBL/GenBank/DDBJ databases">
        <title>Pervasive Adenine N6-methylation of Active Genes in Fungi.</title>
        <authorList>
            <consortium name="DOE Joint Genome Institute"/>
            <person name="Mondo S.J."/>
            <person name="Dannebaum R.O."/>
            <person name="Kuo R.C."/>
            <person name="Labutti K."/>
            <person name="Haridas S."/>
            <person name="Kuo A."/>
            <person name="Salamov A."/>
            <person name="Ahrendt S.R."/>
            <person name="Lipzen A."/>
            <person name="Sullivan W."/>
            <person name="Andreopoulos W.B."/>
            <person name="Clum A."/>
            <person name="Lindquist E."/>
            <person name="Daum C."/>
            <person name="Ramamoorthy G.K."/>
            <person name="Gryganskyi A."/>
            <person name="Culley D."/>
            <person name="Magnuson J.K."/>
            <person name="James T.Y."/>
            <person name="O'Malley M.A."/>
            <person name="Stajich J.E."/>
            <person name="Spatafora J.W."/>
            <person name="Visel A."/>
            <person name="Grigoriev I.V."/>
        </authorList>
    </citation>
    <scope>NUCLEOTIDE SEQUENCE [LARGE SCALE GENOMIC DNA]</scope>
    <source>
        <strain evidence="19 20">12-1054</strain>
    </source>
</reference>
<keyword evidence="14 16" id="KW-0594">Phospholipid biosynthesis</keyword>
<dbReference type="InterPro" id="IPR043130">
    <property type="entry name" value="CDP-OH_PTrfase_TM_dom"/>
</dbReference>
<dbReference type="Pfam" id="PF01066">
    <property type="entry name" value="CDP-OH_P_transf"/>
    <property type="match status" value="1"/>
</dbReference>
<keyword evidence="20" id="KW-1185">Reference proteome</keyword>
<evidence type="ECO:0000256" key="6">
    <source>
        <dbReference type="ARBA" id="ARBA00022516"/>
    </source>
</evidence>
<keyword evidence="9" id="KW-0479">Metal-binding</keyword>
<feature type="transmembrane region" description="Helical" evidence="18">
    <location>
        <begin position="148"/>
        <end position="167"/>
    </location>
</feature>
<dbReference type="AlphaFoldDB" id="A0A1Y2F496"/>
<keyword evidence="15 16" id="KW-1208">Phospholipid metabolism</keyword>
<evidence type="ECO:0000256" key="11">
    <source>
        <dbReference type="ARBA" id="ARBA00022989"/>
    </source>
</evidence>
<dbReference type="InterPro" id="IPR048254">
    <property type="entry name" value="CDP_ALCOHOL_P_TRANSF_CS"/>
</dbReference>
<evidence type="ECO:0000256" key="4">
    <source>
        <dbReference type="ARBA" id="ARBA00010441"/>
    </source>
</evidence>
<keyword evidence="10" id="KW-0460">Magnesium</keyword>
<dbReference type="RefSeq" id="XP_040723150.1">
    <property type="nucleotide sequence ID" value="XM_040865999.1"/>
</dbReference>
<dbReference type="Gene3D" id="1.20.120.1760">
    <property type="match status" value="1"/>
</dbReference>
<dbReference type="GO" id="GO:0005794">
    <property type="term" value="C:Golgi apparatus"/>
    <property type="evidence" value="ECO:0007669"/>
    <property type="project" value="TreeGrafter"/>
</dbReference>
<comment type="subcellular location">
    <subcellularLocation>
        <location evidence="3">Membrane</location>
        <topology evidence="3">Multi-pass membrane protein</topology>
    </subcellularLocation>
</comment>
<evidence type="ECO:0000256" key="16">
    <source>
        <dbReference type="PIRNR" id="PIRNR000848"/>
    </source>
</evidence>
<dbReference type="GO" id="GO:0016020">
    <property type="term" value="C:membrane"/>
    <property type="evidence" value="ECO:0007669"/>
    <property type="project" value="UniProtKB-SubCell"/>
</dbReference>
<accession>A0A1Y2F496</accession>
<organism evidence="19 20">
    <name type="scientific">Protomyces lactucae-debilis</name>
    <dbReference type="NCBI Taxonomy" id="2754530"/>
    <lineage>
        <taxon>Eukaryota</taxon>
        <taxon>Fungi</taxon>
        <taxon>Dikarya</taxon>
        <taxon>Ascomycota</taxon>
        <taxon>Taphrinomycotina</taxon>
        <taxon>Taphrinomycetes</taxon>
        <taxon>Taphrinales</taxon>
        <taxon>Protomycetaceae</taxon>
        <taxon>Protomyces</taxon>
    </lineage>
</organism>
<dbReference type="EC" id="2.7.8.11" evidence="5 16"/>
<dbReference type="GO" id="GO:0003881">
    <property type="term" value="F:CDP-diacylglycerol-inositol 3-phosphatidyltransferase activity"/>
    <property type="evidence" value="ECO:0007669"/>
    <property type="project" value="UniProtKB-UniRule"/>
</dbReference>
<evidence type="ECO:0000256" key="8">
    <source>
        <dbReference type="ARBA" id="ARBA00022692"/>
    </source>
</evidence>
<comment type="caution">
    <text evidence="19">The sequence shown here is derived from an EMBL/GenBank/DDBJ whole genome shotgun (WGS) entry which is preliminary data.</text>
</comment>
<dbReference type="PANTHER" id="PTHR15362">
    <property type="entry name" value="PHOSPHATIDYLINOSITOL SYNTHASE"/>
    <property type="match status" value="1"/>
</dbReference>
<evidence type="ECO:0000256" key="3">
    <source>
        <dbReference type="ARBA" id="ARBA00004141"/>
    </source>
</evidence>
<dbReference type="EMBL" id="MCFI01000019">
    <property type="protein sequence ID" value="ORY77765.1"/>
    <property type="molecule type" value="Genomic_DNA"/>
</dbReference>
<evidence type="ECO:0000256" key="7">
    <source>
        <dbReference type="ARBA" id="ARBA00022679"/>
    </source>
</evidence>
<dbReference type="PANTHER" id="PTHR15362:SF4">
    <property type="entry name" value="CDP-DIACYLGLYCEROL--INOSITOL 3-PHOSPHATIDYLTRANSFERASE"/>
    <property type="match status" value="1"/>
</dbReference>
<comment type="cofactor">
    <cofactor evidence="2">
        <name>Mg(2+)</name>
        <dbReference type="ChEBI" id="CHEBI:18420"/>
    </cofactor>
</comment>
<keyword evidence="7 16" id="KW-0808">Transferase</keyword>